<comment type="subcellular location">
    <subcellularLocation>
        <location evidence="1">Cell membrane</location>
        <topology evidence="1">Single-pass membrane protein</topology>
    </subcellularLocation>
</comment>
<evidence type="ECO:0000256" key="1">
    <source>
        <dbReference type="ARBA" id="ARBA00004162"/>
    </source>
</evidence>
<feature type="domain" description="PASTA" evidence="2">
    <location>
        <begin position="133"/>
        <end position="205"/>
    </location>
</feature>
<name>A0ABT9YPH8_9STRE</name>
<comment type="caution">
    <text evidence="3">The sequence shown here is derived from an EMBL/GenBank/DDBJ whole genome shotgun (WGS) entry which is preliminary data.</text>
</comment>
<dbReference type="CDD" id="cd06577">
    <property type="entry name" value="PASTA_pknB"/>
    <property type="match status" value="1"/>
</dbReference>
<evidence type="ECO:0000313" key="4">
    <source>
        <dbReference type="Proteomes" id="UP001223079"/>
    </source>
</evidence>
<protein>
    <recommendedName>
        <fullName evidence="2">PASTA domain-containing protein</fullName>
    </recommendedName>
</protein>
<dbReference type="PROSITE" id="PS51178">
    <property type="entry name" value="PASTA"/>
    <property type="match status" value="1"/>
</dbReference>
<sequence>MVRKVSSKKRVLKNIPKKKLKHVTRAFSDVEDRLKSSLTQWTPVFKGESERRRANHHNVINLADVTTMRLLDAITHLKRIGFRPRPILVDPDQKWSAASLNTVLDMQPKPGYYSKGTIVDIYYMDETIKELVDEQVELPVLKGLTLEAARELLERKGFKVSPELAIADKEYATAEVRSVVDFDPKPALFTTSLKRGSTITLYYTTQTTVNQSQQLLQEEMSKRNNIVDASGQLLVDKINEFLNR</sequence>
<reference evidence="3 4" key="1">
    <citation type="submission" date="2023-07" db="EMBL/GenBank/DDBJ databases">
        <title>Genomic Encyclopedia of Type Strains, Phase IV (KMG-IV): sequencing the most valuable type-strain genomes for metagenomic binning, comparative biology and taxonomic classification.</title>
        <authorList>
            <person name="Goeker M."/>
        </authorList>
    </citation>
    <scope>NUCLEOTIDE SEQUENCE [LARGE SCALE GENOMIC DNA]</scope>
    <source>
        <strain evidence="3 4">DSM 105143</strain>
    </source>
</reference>
<proteinExistence type="predicted"/>
<evidence type="ECO:0000313" key="3">
    <source>
        <dbReference type="EMBL" id="MDQ0221792.1"/>
    </source>
</evidence>
<dbReference type="InterPro" id="IPR005543">
    <property type="entry name" value="PASTA_dom"/>
</dbReference>
<accession>A0ABT9YPH8</accession>
<gene>
    <name evidence="3" type="ORF">J2S23_000324</name>
</gene>
<dbReference type="Pfam" id="PF03793">
    <property type="entry name" value="PASTA"/>
    <property type="match status" value="1"/>
</dbReference>
<evidence type="ECO:0000259" key="2">
    <source>
        <dbReference type="PROSITE" id="PS51178"/>
    </source>
</evidence>
<dbReference type="EMBL" id="JAUSTM010000002">
    <property type="protein sequence ID" value="MDQ0221792.1"/>
    <property type="molecule type" value="Genomic_DNA"/>
</dbReference>
<dbReference type="RefSeq" id="WP_307121018.1">
    <property type="nucleotide sequence ID" value="NZ_JAUSTM010000002.1"/>
</dbReference>
<organism evidence="3 4">
    <name type="scientific">Streptococcus moroccensis</name>
    <dbReference type="NCBI Taxonomy" id="1451356"/>
    <lineage>
        <taxon>Bacteria</taxon>
        <taxon>Bacillati</taxon>
        <taxon>Bacillota</taxon>
        <taxon>Bacilli</taxon>
        <taxon>Lactobacillales</taxon>
        <taxon>Streptococcaceae</taxon>
        <taxon>Streptococcus</taxon>
    </lineage>
</organism>
<dbReference type="Proteomes" id="UP001223079">
    <property type="component" value="Unassembled WGS sequence"/>
</dbReference>
<dbReference type="Gene3D" id="3.30.10.20">
    <property type="match status" value="1"/>
</dbReference>
<keyword evidence="4" id="KW-1185">Reference proteome</keyword>